<dbReference type="Proteomes" id="UP000054783">
    <property type="component" value="Unassembled WGS sequence"/>
</dbReference>
<evidence type="ECO:0000313" key="1">
    <source>
        <dbReference type="EMBL" id="KRY03392.1"/>
    </source>
</evidence>
<protein>
    <submittedName>
        <fullName evidence="1">Uncharacterized protein</fullName>
    </submittedName>
</protein>
<comment type="caution">
    <text evidence="1">The sequence shown here is derived from an EMBL/GenBank/DDBJ whole genome shotgun (WGS) entry which is preliminary data.</text>
</comment>
<organism evidence="1 2">
    <name type="scientific">Trichinella patagoniensis</name>
    <dbReference type="NCBI Taxonomy" id="990121"/>
    <lineage>
        <taxon>Eukaryota</taxon>
        <taxon>Metazoa</taxon>
        <taxon>Ecdysozoa</taxon>
        <taxon>Nematoda</taxon>
        <taxon>Enoplea</taxon>
        <taxon>Dorylaimia</taxon>
        <taxon>Trichinellida</taxon>
        <taxon>Trichinellidae</taxon>
        <taxon>Trichinella</taxon>
    </lineage>
</organism>
<accession>A0A0V0YTA2</accession>
<gene>
    <name evidence="1" type="ORF">T12_3862</name>
</gene>
<dbReference type="EMBL" id="JYDQ01002831">
    <property type="protein sequence ID" value="KRY03392.1"/>
    <property type="molecule type" value="Genomic_DNA"/>
</dbReference>
<keyword evidence="2" id="KW-1185">Reference proteome</keyword>
<dbReference type="AlphaFoldDB" id="A0A0V0YTA2"/>
<proteinExistence type="predicted"/>
<evidence type="ECO:0000313" key="2">
    <source>
        <dbReference type="Proteomes" id="UP000054783"/>
    </source>
</evidence>
<sequence length="37" mass="4264">MIQKKVLINLHQQSGGVRKIADLEKQQNDALRRLHAL</sequence>
<name>A0A0V0YTA2_9BILA</name>
<reference evidence="1 2" key="1">
    <citation type="submission" date="2015-01" db="EMBL/GenBank/DDBJ databases">
        <title>Evolution of Trichinella species and genotypes.</title>
        <authorList>
            <person name="Korhonen P.K."/>
            <person name="Edoardo P."/>
            <person name="Giuseppe L.R."/>
            <person name="Gasser R.B."/>
        </authorList>
    </citation>
    <scope>NUCLEOTIDE SEQUENCE [LARGE SCALE GENOMIC DNA]</scope>
    <source>
        <strain evidence="1">ISS2496</strain>
    </source>
</reference>